<dbReference type="AlphaFoldDB" id="A0A516Q5Y7"/>
<dbReference type="PANTHER" id="PTHR18895:SF74">
    <property type="entry name" value="MTRF1L RELEASE FACTOR GLUTAMINE METHYLTRANSFERASE"/>
    <property type="match status" value="1"/>
</dbReference>
<proteinExistence type="predicted"/>
<dbReference type="OrthoDB" id="9800643at2"/>
<evidence type="ECO:0000313" key="2">
    <source>
        <dbReference type="EMBL" id="QDP98785.1"/>
    </source>
</evidence>
<dbReference type="PANTHER" id="PTHR18895">
    <property type="entry name" value="HEMK METHYLTRANSFERASE"/>
    <property type="match status" value="1"/>
</dbReference>
<dbReference type="InterPro" id="IPR041698">
    <property type="entry name" value="Methyltransf_25"/>
</dbReference>
<dbReference type="SUPFAM" id="SSF53335">
    <property type="entry name" value="S-adenosyl-L-methionine-dependent methyltransferases"/>
    <property type="match status" value="1"/>
</dbReference>
<organism evidence="2 3">
    <name type="scientific">Microlunatus elymi</name>
    <dbReference type="NCBI Taxonomy" id="2596828"/>
    <lineage>
        <taxon>Bacteria</taxon>
        <taxon>Bacillati</taxon>
        <taxon>Actinomycetota</taxon>
        <taxon>Actinomycetes</taxon>
        <taxon>Propionibacteriales</taxon>
        <taxon>Propionibacteriaceae</taxon>
        <taxon>Microlunatus</taxon>
    </lineage>
</organism>
<sequence length="248" mass="26689">MDRLRAAGCVFAEDEAQLLLLEAGDVEQLERQVARRVGGEPLEQIVGWAEFGGRRYAVAPGVFVPRRRTELLARAAVEGCRPGSVLVDLCCGVGAVAGYVVDRVPDLEAYGTELDPVAADCARRNLGPRVKINCGDLYRPLPAELRGHVDVIAANAPYVPTSEIIFMPTEARDHEAPATLDGGEDGLELHRRIIDQAPLWLAAGGRLLIETGREQAQVDLDLLRAAGFTATMITDDEIDGTVVIGETP</sequence>
<accession>A0A516Q5Y7</accession>
<keyword evidence="3" id="KW-1185">Reference proteome</keyword>
<reference evidence="2 3" key="1">
    <citation type="submission" date="2019-07" db="EMBL/GenBank/DDBJ databases">
        <title>Microlunatus dokdonensis sp. nov. isolated from the rhizospheric soil of the wild plant Elymus tsukushiensis.</title>
        <authorList>
            <person name="Ghim S.-Y."/>
            <person name="Hwang Y.-J."/>
            <person name="Son J.-S."/>
            <person name="Shin J.-H."/>
        </authorList>
    </citation>
    <scope>NUCLEOTIDE SEQUENCE [LARGE SCALE GENOMIC DNA]</scope>
    <source>
        <strain evidence="2 3">KUDC0627</strain>
    </source>
</reference>
<dbReference type="InterPro" id="IPR050320">
    <property type="entry name" value="N5-glutamine_MTase"/>
</dbReference>
<dbReference type="Gene3D" id="3.40.50.150">
    <property type="entry name" value="Vaccinia Virus protein VP39"/>
    <property type="match status" value="1"/>
</dbReference>
<evidence type="ECO:0000259" key="1">
    <source>
        <dbReference type="Pfam" id="PF13649"/>
    </source>
</evidence>
<dbReference type="NCBIfam" id="TIGR03704">
    <property type="entry name" value="PrmC_rel_meth"/>
    <property type="match status" value="1"/>
</dbReference>
<protein>
    <recommendedName>
        <fullName evidence="1">Methyltransferase domain-containing protein</fullName>
    </recommendedName>
</protein>
<dbReference type="Pfam" id="PF13649">
    <property type="entry name" value="Methyltransf_25"/>
    <property type="match status" value="1"/>
</dbReference>
<dbReference type="KEGG" id="mik:FOE78_13080"/>
<dbReference type="InterPro" id="IPR022446">
    <property type="entry name" value="MeTrfrase_put"/>
</dbReference>
<dbReference type="InterPro" id="IPR029063">
    <property type="entry name" value="SAM-dependent_MTases_sf"/>
</dbReference>
<name>A0A516Q5Y7_9ACTN</name>
<dbReference type="Proteomes" id="UP000319263">
    <property type="component" value="Chromosome"/>
</dbReference>
<dbReference type="EMBL" id="CP041692">
    <property type="protein sequence ID" value="QDP98785.1"/>
    <property type="molecule type" value="Genomic_DNA"/>
</dbReference>
<evidence type="ECO:0000313" key="3">
    <source>
        <dbReference type="Proteomes" id="UP000319263"/>
    </source>
</evidence>
<dbReference type="CDD" id="cd02440">
    <property type="entry name" value="AdoMet_MTases"/>
    <property type="match status" value="1"/>
</dbReference>
<feature type="domain" description="Methyltransferase" evidence="1">
    <location>
        <begin position="87"/>
        <end position="159"/>
    </location>
</feature>
<gene>
    <name evidence="2" type="ORF">FOE78_13080</name>
</gene>